<dbReference type="InterPro" id="IPR000873">
    <property type="entry name" value="AMP-dep_synth/lig_dom"/>
</dbReference>
<evidence type="ECO:0000259" key="4">
    <source>
        <dbReference type="Pfam" id="PF13193"/>
    </source>
</evidence>
<dbReference type="Proteomes" id="UP001060336">
    <property type="component" value="Chromosome"/>
</dbReference>
<sequence length="525" mass="55766">MTLHELLAELAATHPDRPAIVDGDRTVTFSALRDEVDHVASGLAALGLAHGDRIAVWLPNGLPMITLVLGAAKLGAISVIINTRYQKAELEGLLSRTRAKVLALATDFRGIPFLDILEAVPAEKLSHLKYVVNCPPAADIGAPVGQMLSYESLTAATPDKIAPANEQDPCAMFATSGTTRAPKLVMHCQRAIVRHGKDNGQALGYASEGAVMLQALPLCGVFGFSQFMGALANGRPSVFMEAFDSGEALRIIERHRVTHFNATDDMLVRILDEAKPGQLASLREVGFASFTGTNAEALVARAQEEAGIVLRGLFGMSELQALYAAQPADLPVSERAKPGGFPVSAGGAARVTHPETGEVLAPGEIGALEFKGPSRFVAYYEDPEATKEVLSEDGWFSSGDAGELEADGRFLFRGRMGDTLRLGGFLVSAREIEGVLDDHPDVASTQVVGVNDGAVPVAVAFVIPVEGKTPDADALRRHCADHLAKYKVPRTVIPVAEFETVTGPNGTKVQKQKLREIAEQAIRSG</sequence>
<keyword evidence="2" id="KW-0436">Ligase</keyword>
<evidence type="ECO:0000259" key="3">
    <source>
        <dbReference type="Pfam" id="PF00501"/>
    </source>
</evidence>
<proteinExistence type="inferred from homology"/>
<dbReference type="Pfam" id="PF00501">
    <property type="entry name" value="AMP-binding"/>
    <property type="match status" value="1"/>
</dbReference>
<feature type="domain" description="AMP-binding enzyme C-terminal" evidence="4">
    <location>
        <begin position="431"/>
        <end position="498"/>
    </location>
</feature>
<dbReference type="PANTHER" id="PTHR43201">
    <property type="entry name" value="ACYL-COA SYNTHETASE"/>
    <property type="match status" value="1"/>
</dbReference>
<comment type="similarity">
    <text evidence="1">Belongs to the ATP-dependent AMP-binding enzyme family.</text>
</comment>
<dbReference type="GO" id="GO:0031956">
    <property type="term" value="F:medium-chain fatty acid-CoA ligase activity"/>
    <property type="evidence" value="ECO:0007669"/>
    <property type="project" value="TreeGrafter"/>
</dbReference>
<dbReference type="AlphaFoldDB" id="A0A9J7AT63"/>
<dbReference type="InterPro" id="IPR045851">
    <property type="entry name" value="AMP-bd_C_sf"/>
</dbReference>
<organism evidence="5 6">
    <name type="scientific">Nisaea acidiphila</name>
    <dbReference type="NCBI Taxonomy" id="1862145"/>
    <lineage>
        <taxon>Bacteria</taxon>
        <taxon>Pseudomonadati</taxon>
        <taxon>Pseudomonadota</taxon>
        <taxon>Alphaproteobacteria</taxon>
        <taxon>Rhodospirillales</taxon>
        <taxon>Thalassobaculaceae</taxon>
        <taxon>Nisaea</taxon>
    </lineage>
</organism>
<dbReference type="RefSeq" id="WP_257769038.1">
    <property type="nucleotide sequence ID" value="NZ_CP102480.1"/>
</dbReference>
<dbReference type="KEGG" id="naci:NUH88_22015"/>
<dbReference type="Pfam" id="PF13193">
    <property type="entry name" value="AMP-binding_C"/>
    <property type="match status" value="1"/>
</dbReference>
<evidence type="ECO:0000256" key="1">
    <source>
        <dbReference type="ARBA" id="ARBA00006432"/>
    </source>
</evidence>
<dbReference type="InterPro" id="IPR025110">
    <property type="entry name" value="AMP-bd_C"/>
</dbReference>
<accession>A0A9J7AT63</accession>
<evidence type="ECO:0000313" key="6">
    <source>
        <dbReference type="Proteomes" id="UP001060336"/>
    </source>
</evidence>
<evidence type="ECO:0000256" key="2">
    <source>
        <dbReference type="ARBA" id="ARBA00022598"/>
    </source>
</evidence>
<keyword evidence="6" id="KW-1185">Reference proteome</keyword>
<reference evidence="5" key="1">
    <citation type="submission" date="2022-08" db="EMBL/GenBank/DDBJ databases">
        <title>Nisaea acidiphila sp. nov., isolated from a marine algal debris and emended description of the genus Nisaea Urios et al. 2008.</title>
        <authorList>
            <person name="Kwon K."/>
        </authorList>
    </citation>
    <scope>NUCLEOTIDE SEQUENCE</scope>
    <source>
        <strain evidence="5">MEBiC11861</strain>
    </source>
</reference>
<protein>
    <submittedName>
        <fullName evidence="5">AMP-binding protein</fullName>
    </submittedName>
</protein>
<name>A0A9J7AT63_9PROT</name>
<gene>
    <name evidence="5" type="ORF">NUH88_22015</name>
</gene>
<dbReference type="PANTHER" id="PTHR43201:SF5">
    <property type="entry name" value="MEDIUM-CHAIN ACYL-COA LIGASE ACSF2, MITOCHONDRIAL"/>
    <property type="match status" value="1"/>
</dbReference>
<feature type="domain" description="AMP-dependent synthetase/ligase" evidence="3">
    <location>
        <begin position="9"/>
        <end position="380"/>
    </location>
</feature>
<dbReference type="GO" id="GO:0006631">
    <property type="term" value="P:fatty acid metabolic process"/>
    <property type="evidence" value="ECO:0007669"/>
    <property type="project" value="TreeGrafter"/>
</dbReference>
<dbReference type="Gene3D" id="3.40.50.12780">
    <property type="entry name" value="N-terminal domain of ligase-like"/>
    <property type="match status" value="1"/>
</dbReference>
<dbReference type="InterPro" id="IPR042099">
    <property type="entry name" value="ANL_N_sf"/>
</dbReference>
<dbReference type="Gene3D" id="3.30.300.30">
    <property type="match status" value="1"/>
</dbReference>
<evidence type="ECO:0000313" key="5">
    <source>
        <dbReference type="EMBL" id="UUX50050.1"/>
    </source>
</evidence>
<dbReference type="SUPFAM" id="SSF56801">
    <property type="entry name" value="Acetyl-CoA synthetase-like"/>
    <property type="match status" value="1"/>
</dbReference>
<dbReference type="EMBL" id="CP102480">
    <property type="protein sequence ID" value="UUX50050.1"/>
    <property type="molecule type" value="Genomic_DNA"/>
</dbReference>